<protein>
    <recommendedName>
        <fullName evidence="1">Rab-GAP TBC domain-containing protein</fullName>
    </recommendedName>
</protein>
<reference evidence="2 3" key="1">
    <citation type="submission" date="2024-08" db="EMBL/GenBank/DDBJ databases">
        <title>Gnathostoma spinigerum genome.</title>
        <authorList>
            <person name="Gonzalez-Bertolin B."/>
            <person name="Monzon S."/>
            <person name="Zaballos A."/>
            <person name="Jimenez P."/>
            <person name="Dekumyoy P."/>
            <person name="Varona S."/>
            <person name="Cuesta I."/>
            <person name="Sumanam S."/>
            <person name="Adisakwattana P."/>
            <person name="Gasser R.B."/>
            <person name="Hernandez-Gonzalez A."/>
            <person name="Young N.D."/>
            <person name="Perteguer M.J."/>
        </authorList>
    </citation>
    <scope>NUCLEOTIDE SEQUENCE [LARGE SCALE GENOMIC DNA]</scope>
    <source>
        <strain evidence="2">AL3</strain>
        <tissue evidence="2">Liver</tissue>
    </source>
</reference>
<organism evidence="2 3">
    <name type="scientific">Gnathostoma spinigerum</name>
    <dbReference type="NCBI Taxonomy" id="75299"/>
    <lineage>
        <taxon>Eukaryota</taxon>
        <taxon>Metazoa</taxon>
        <taxon>Ecdysozoa</taxon>
        <taxon>Nematoda</taxon>
        <taxon>Chromadorea</taxon>
        <taxon>Rhabditida</taxon>
        <taxon>Spirurina</taxon>
        <taxon>Gnathostomatomorpha</taxon>
        <taxon>Gnathostomatoidea</taxon>
        <taxon>Gnathostomatidae</taxon>
        <taxon>Gnathostoma</taxon>
    </lineage>
</organism>
<evidence type="ECO:0000259" key="1">
    <source>
        <dbReference type="Pfam" id="PF00566"/>
    </source>
</evidence>
<feature type="domain" description="Rab-GAP TBC" evidence="1">
    <location>
        <begin position="26"/>
        <end position="160"/>
    </location>
</feature>
<dbReference type="Proteomes" id="UP001608902">
    <property type="component" value="Unassembled WGS sequence"/>
</dbReference>
<proteinExistence type="predicted"/>
<evidence type="ECO:0000313" key="3">
    <source>
        <dbReference type="Proteomes" id="UP001608902"/>
    </source>
</evidence>
<dbReference type="EMBL" id="JBGFUD010012280">
    <property type="protein sequence ID" value="MFH4983442.1"/>
    <property type="molecule type" value="Genomic_DNA"/>
</dbReference>
<accession>A0ABD6EWF2</accession>
<dbReference type="InterPro" id="IPR000195">
    <property type="entry name" value="Rab-GAP-TBC_dom"/>
</dbReference>
<keyword evidence="3" id="KW-1185">Reference proteome</keyword>
<sequence length="173" mass="19823">MFEYVTEAVSKIKKFVRHNDWPITHEIRANLWKELCRDRDFDANKQLYKAQLKEISASGVSDMTPSFLSADGIVVCNRNLRESGVIALKRLLLVVELVRPEIVSIPILYTLSALFLHYNTEEDTFACVMHLLLAGGKYLQQSSISTAASSRTLLALIKKHRVRYSYILFPLYN</sequence>
<evidence type="ECO:0000313" key="2">
    <source>
        <dbReference type="EMBL" id="MFH4983442.1"/>
    </source>
</evidence>
<name>A0ABD6EWF2_9BILA</name>
<dbReference type="Pfam" id="PF00566">
    <property type="entry name" value="RabGAP-TBC"/>
    <property type="match status" value="1"/>
</dbReference>
<dbReference type="AlphaFoldDB" id="A0ABD6EWF2"/>
<comment type="caution">
    <text evidence="2">The sequence shown here is derived from an EMBL/GenBank/DDBJ whole genome shotgun (WGS) entry which is preliminary data.</text>
</comment>
<gene>
    <name evidence="2" type="ORF">AB6A40_010151</name>
</gene>